<protein>
    <recommendedName>
        <fullName evidence="2">Protein kinase domain-containing protein</fullName>
    </recommendedName>
</protein>
<keyword evidence="1" id="KW-0547">Nucleotide-binding</keyword>
<evidence type="ECO:0000259" key="2">
    <source>
        <dbReference type="PROSITE" id="PS50011"/>
    </source>
</evidence>
<dbReference type="InterPro" id="IPR011009">
    <property type="entry name" value="Kinase-like_dom_sf"/>
</dbReference>
<evidence type="ECO:0000313" key="3">
    <source>
        <dbReference type="EMBL" id="VAH24618.1"/>
    </source>
</evidence>
<dbReference type="Pfam" id="PF00069">
    <property type="entry name" value="Pkinase"/>
    <property type="match status" value="1"/>
</dbReference>
<accession>A0A9R1NGN8</accession>
<dbReference type="SUPFAM" id="SSF56112">
    <property type="entry name" value="Protein kinase-like (PK-like)"/>
    <property type="match status" value="1"/>
</dbReference>
<dbReference type="InterPro" id="IPR017441">
    <property type="entry name" value="Protein_kinase_ATP_BS"/>
</dbReference>
<dbReference type="GO" id="GO:0004672">
    <property type="term" value="F:protein kinase activity"/>
    <property type="evidence" value="ECO:0007669"/>
    <property type="project" value="InterPro"/>
</dbReference>
<organism evidence="3 4">
    <name type="scientific">Triticum turgidum subsp. durum</name>
    <name type="common">Durum wheat</name>
    <name type="synonym">Triticum durum</name>
    <dbReference type="NCBI Taxonomy" id="4567"/>
    <lineage>
        <taxon>Eukaryota</taxon>
        <taxon>Viridiplantae</taxon>
        <taxon>Streptophyta</taxon>
        <taxon>Embryophyta</taxon>
        <taxon>Tracheophyta</taxon>
        <taxon>Spermatophyta</taxon>
        <taxon>Magnoliopsida</taxon>
        <taxon>Liliopsida</taxon>
        <taxon>Poales</taxon>
        <taxon>Poaceae</taxon>
        <taxon>BOP clade</taxon>
        <taxon>Pooideae</taxon>
        <taxon>Triticodae</taxon>
        <taxon>Triticeae</taxon>
        <taxon>Triticinae</taxon>
        <taxon>Triticum</taxon>
    </lineage>
</organism>
<dbReference type="Gene3D" id="3.30.200.20">
    <property type="entry name" value="Phosphorylase Kinase, domain 1"/>
    <property type="match status" value="1"/>
</dbReference>
<keyword evidence="1" id="KW-0067">ATP-binding</keyword>
<dbReference type="Proteomes" id="UP000324705">
    <property type="component" value="Chromosome 2A"/>
</dbReference>
<dbReference type="InterPro" id="IPR000719">
    <property type="entry name" value="Prot_kinase_dom"/>
</dbReference>
<feature type="binding site" evidence="1">
    <location>
        <position position="43"/>
    </location>
    <ligand>
        <name>ATP</name>
        <dbReference type="ChEBI" id="CHEBI:30616"/>
    </ligand>
</feature>
<dbReference type="PROSITE" id="PS50011">
    <property type="entry name" value="PROTEIN_KINASE_DOM"/>
    <property type="match status" value="1"/>
</dbReference>
<feature type="domain" description="Protein kinase" evidence="2">
    <location>
        <begin position="15"/>
        <end position="118"/>
    </location>
</feature>
<name>A0A9R1NGN8_TRITD</name>
<dbReference type="GO" id="GO:0005524">
    <property type="term" value="F:ATP binding"/>
    <property type="evidence" value="ECO:0007669"/>
    <property type="project" value="UniProtKB-UniRule"/>
</dbReference>
<reference evidence="3 4" key="1">
    <citation type="submission" date="2017-09" db="EMBL/GenBank/DDBJ databases">
        <authorList>
            <consortium name="International Durum Wheat Genome Sequencing Consortium (IDWGSC)"/>
            <person name="Milanesi L."/>
        </authorList>
    </citation>
    <scope>NUCLEOTIDE SEQUENCE [LARGE SCALE GENOMIC DNA]</scope>
    <source>
        <strain evidence="4">cv. Svevo</strain>
    </source>
</reference>
<evidence type="ECO:0000256" key="1">
    <source>
        <dbReference type="PROSITE-ProRule" id="PRU10141"/>
    </source>
</evidence>
<dbReference type="PANTHER" id="PTHR45707">
    <property type="entry name" value="C2 CALCIUM/LIPID-BINDING PLANT PHOSPHORIBOSYLTRANSFERASE FAMILY PROTEIN"/>
    <property type="match status" value="1"/>
</dbReference>
<dbReference type="PROSITE" id="PS00107">
    <property type="entry name" value="PROTEIN_KINASE_ATP"/>
    <property type="match status" value="1"/>
</dbReference>
<proteinExistence type="predicted"/>
<sequence>MDINFQLIQTITNNFAEDQKVGSGGFGDVYRAIYKGEEIAVKKFHPLHGLDDKQFAIEFCNLSKVRHQNVVRLIGYCYESRHKYMELKGELVLQTVERVLCFEYMQGGSLDKHIKGNL</sequence>
<evidence type="ECO:0000313" key="4">
    <source>
        <dbReference type="Proteomes" id="UP000324705"/>
    </source>
</evidence>
<dbReference type="Gramene" id="TRITD2Av1G006160.1">
    <property type="protein sequence ID" value="TRITD2Av1G006160.1"/>
    <property type="gene ID" value="TRITD2Av1G006160"/>
</dbReference>
<gene>
    <name evidence="3" type="ORF">TRITD_2Av1G006160</name>
</gene>
<dbReference type="AlphaFoldDB" id="A0A9R1NGN8"/>
<dbReference type="PANTHER" id="PTHR45707:SF46">
    <property type="entry name" value="PROTEIN KINASE DOMAIN-CONTAINING PROTEIN"/>
    <property type="match status" value="1"/>
</dbReference>
<dbReference type="EMBL" id="LT934113">
    <property type="protein sequence ID" value="VAH24618.1"/>
    <property type="molecule type" value="Genomic_DNA"/>
</dbReference>
<keyword evidence="4" id="KW-1185">Reference proteome</keyword>